<feature type="compositionally biased region" description="Polar residues" evidence="1">
    <location>
        <begin position="1"/>
        <end position="11"/>
    </location>
</feature>
<accession>A0AAD5IKZ2</accession>
<gene>
    <name evidence="2" type="ORF">LWI28_028872</name>
</gene>
<evidence type="ECO:0000313" key="2">
    <source>
        <dbReference type="EMBL" id="KAI9166254.1"/>
    </source>
</evidence>
<dbReference type="EMBL" id="JAJSOW010000105">
    <property type="protein sequence ID" value="KAI9166254.1"/>
    <property type="molecule type" value="Genomic_DNA"/>
</dbReference>
<evidence type="ECO:0000256" key="1">
    <source>
        <dbReference type="SAM" id="MobiDB-lite"/>
    </source>
</evidence>
<reference evidence="2" key="2">
    <citation type="submission" date="2023-02" db="EMBL/GenBank/DDBJ databases">
        <authorList>
            <person name="Swenson N.G."/>
            <person name="Wegrzyn J.L."/>
            <person name="Mcevoy S.L."/>
        </authorList>
    </citation>
    <scope>NUCLEOTIDE SEQUENCE</scope>
    <source>
        <strain evidence="2">91603</strain>
        <tissue evidence="2">Leaf</tissue>
    </source>
</reference>
<protein>
    <submittedName>
        <fullName evidence="2">Uncharacterized protein</fullName>
    </submittedName>
</protein>
<feature type="compositionally biased region" description="Basic residues" evidence="1">
    <location>
        <begin position="30"/>
        <end position="40"/>
    </location>
</feature>
<reference evidence="2" key="1">
    <citation type="journal article" date="2022" name="Plant J.">
        <title>Strategies of tolerance reflected in two North American maple genomes.</title>
        <authorList>
            <person name="McEvoy S.L."/>
            <person name="Sezen U.U."/>
            <person name="Trouern-Trend A."/>
            <person name="McMahon S.M."/>
            <person name="Schaberg P.G."/>
            <person name="Yang J."/>
            <person name="Wegrzyn J.L."/>
            <person name="Swenson N.G."/>
        </authorList>
    </citation>
    <scope>NUCLEOTIDE SEQUENCE</scope>
    <source>
        <strain evidence="2">91603</strain>
    </source>
</reference>
<evidence type="ECO:0000313" key="3">
    <source>
        <dbReference type="Proteomes" id="UP001064489"/>
    </source>
</evidence>
<comment type="caution">
    <text evidence="2">The sequence shown here is derived from an EMBL/GenBank/DDBJ whole genome shotgun (WGS) entry which is preliminary data.</text>
</comment>
<dbReference type="AlphaFoldDB" id="A0AAD5IKZ2"/>
<dbReference type="Proteomes" id="UP001064489">
    <property type="component" value="Chromosome 10"/>
</dbReference>
<organism evidence="2 3">
    <name type="scientific">Acer negundo</name>
    <name type="common">Box elder</name>
    <dbReference type="NCBI Taxonomy" id="4023"/>
    <lineage>
        <taxon>Eukaryota</taxon>
        <taxon>Viridiplantae</taxon>
        <taxon>Streptophyta</taxon>
        <taxon>Embryophyta</taxon>
        <taxon>Tracheophyta</taxon>
        <taxon>Spermatophyta</taxon>
        <taxon>Magnoliopsida</taxon>
        <taxon>eudicotyledons</taxon>
        <taxon>Gunneridae</taxon>
        <taxon>Pentapetalae</taxon>
        <taxon>rosids</taxon>
        <taxon>malvids</taxon>
        <taxon>Sapindales</taxon>
        <taxon>Sapindaceae</taxon>
        <taxon>Hippocastanoideae</taxon>
        <taxon>Acereae</taxon>
        <taxon>Acer</taxon>
    </lineage>
</organism>
<name>A0AAD5IKZ2_ACENE</name>
<sequence length="260" mass="26022">MERLPTSNASTHVPAPTNRDGVKGFTFGHPKGRRPPRAARHVPYDDFSDENSKENFVGYQGDRKKENRERREEGERSSSPWNRRSPSLLLAIPAIRVVAVVERGRQRRDRVAVAVVSVAVDSNLRGRRCRCPRRINASTSQTTAKKVPAAAVPKTTALLTKPPKAPLPAGGVGSAAGGVIDSVPGGGAGGEEMPGPGAGAAEVVGDGVGALVGDGVGEGVGVGVGVAVGVGVGVAVGDGVGATGAGVGGVGVGVGAAPGA</sequence>
<keyword evidence="3" id="KW-1185">Reference proteome</keyword>
<proteinExistence type="predicted"/>
<feature type="region of interest" description="Disordered" evidence="1">
    <location>
        <begin position="1"/>
        <end position="84"/>
    </location>
</feature>
<feature type="compositionally biased region" description="Basic and acidic residues" evidence="1">
    <location>
        <begin position="61"/>
        <end position="76"/>
    </location>
</feature>